<dbReference type="EnsemblMetazoa" id="XM_021049045.1">
    <property type="protein sequence ID" value="XP_020904704.1"/>
    <property type="gene ID" value="LOC110242994"/>
</dbReference>
<feature type="compositionally biased region" description="Basic residues" evidence="3">
    <location>
        <begin position="1"/>
        <end position="11"/>
    </location>
</feature>
<evidence type="ECO:0000256" key="3">
    <source>
        <dbReference type="SAM" id="MobiDB-lite"/>
    </source>
</evidence>
<dbReference type="InterPro" id="IPR051242">
    <property type="entry name" value="WD-EF-hand_domain"/>
</dbReference>
<dbReference type="GO" id="GO:0005509">
    <property type="term" value="F:calcium ion binding"/>
    <property type="evidence" value="ECO:0007669"/>
    <property type="project" value="InterPro"/>
</dbReference>
<evidence type="ECO:0000313" key="5">
    <source>
        <dbReference type="EnsemblMetazoa" id="XP_020904704.1"/>
    </source>
</evidence>
<proteinExistence type="predicted"/>
<dbReference type="CDD" id="cd00051">
    <property type="entry name" value="EFh"/>
    <property type="match status" value="1"/>
</dbReference>
<feature type="domain" description="EF-hand" evidence="4">
    <location>
        <begin position="122"/>
        <end position="157"/>
    </location>
</feature>
<dbReference type="InterPro" id="IPR036322">
    <property type="entry name" value="WD40_repeat_dom_sf"/>
</dbReference>
<dbReference type="PROSITE" id="PS00018">
    <property type="entry name" value="EF_HAND_1"/>
    <property type="match status" value="2"/>
</dbReference>
<dbReference type="PANTHER" id="PTHR44324">
    <property type="entry name" value="WD40 REPEAT DOMAIN 95"/>
    <property type="match status" value="1"/>
</dbReference>
<accession>A0A913XHX2</accession>
<organism evidence="5 6">
    <name type="scientific">Exaiptasia diaphana</name>
    <name type="common">Tropical sea anemone</name>
    <name type="synonym">Aiptasia pulchella</name>
    <dbReference type="NCBI Taxonomy" id="2652724"/>
    <lineage>
        <taxon>Eukaryota</taxon>
        <taxon>Metazoa</taxon>
        <taxon>Cnidaria</taxon>
        <taxon>Anthozoa</taxon>
        <taxon>Hexacorallia</taxon>
        <taxon>Actiniaria</taxon>
        <taxon>Aiptasiidae</taxon>
        <taxon>Exaiptasia</taxon>
    </lineage>
</organism>
<dbReference type="Gene3D" id="2.130.10.10">
    <property type="entry name" value="YVTN repeat-like/Quinoprotein amine dehydrogenase"/>
    <property type="match status" value="1"/>
</dbReference>
<dbReference type="PANTHER" id="PTHR44324:SF4">
    <property type="entry name" value="WD40 REPEAT DOMAIN 95"/>
    <property type="match status" value="1"/>
</dbReference>
<evidence type="ECO:0000313" key="6">
    <source>
        <dbReference type="Proteomes" id="UP000887567"/>
    </source>
</evidence>
<dbReference type="AlphaFoldDB" id="A0A913XHX2"/>
<dbReference type="Proteomes" id="UP000887567">
    <property type="component" value="Unplaced"/>
</dbReference>
<dbReference type="SUPFAM" id="SSF50978">
    <property type="entry name" value="WD40 repeat-like"/>
    <property type="match status" value="1"/>
</dbReference>
<dbReference type="OMA" id="CHMFLCC"/>
<feature type="region of interest" description="Disordered" evidence="3">
    <location>
        <begin position="1"/>
        <end position="21"/>
    </location>
</feature>
<dbReference type="KEGG" id="epa:110242994"/>
<keyword evidence="1" id="KW-0677">Repeat</keyword>
<dbReference type="SMART" id="SM00054">
    <property type="entry name" value="EFh"/>
    <property type="match status" value="2"/>
</dbReference>
<dbReference type="PROSITE" id="PS50222">
    <property type="entry name" value="EF_HAND_2"/>
    <property type="match status" value="2"/>
</dbReference>
<dbReference type="Gene3D" id="1.10.238.10">
    <property type="entry name" value="EF-hand"/>
    <property type="match status" value="1"/>
</dbReference>
<dbReference type="InterPro" id="IPR011992">
    <property type="entry name" value="EF-hand-dom_pair"/>
</dbReference>
<dbReference type="InterPro" id="IPR002048">
    <property type="entry name" value="EF_hand_dom"/>
</dbReference>
<dbReference type="GeneID" id="110242994"/>
<evidence type="ECO:0000256" key="1">
    <source>
        <dbReference type="ARBA" id="ARBA00022737"/>
    </source>
</evidence>
<evidence type="ECO:0000256" key="2">
    <source>
        <dbReference type="ARBA" id="ARBA00022837"/>
    </source>
</evidence>
<evidence type="ECO:0000259" key="4">
    <source>
        <dbReference type="PROSITE" id="PS50222"/>
    </source>
</evidence>
<dbReference type="InterPro" id="IPR018247">
    <property type="entry name" value="EF_Hand_1_Ca_BS"/>
</dbReference>
<keyword evidence="2" id="KW-0106">Calcium</keyword>
<keyword evidence="6" id="KW-1185">Reference proteome</keyword>
<dbReference type="OrthoDB" id="75172at2759"/>
<name>A0A913XHX2_EXADI</name>
<protein>
    <recommendedName>
        <fullName evidence="4">EF-hand domain-containing protein</fullName>
    </recommendedName>
</protein>
<sequence>MPPLKSVKKVRPSTASGVLQSHETTSILDDIRPFTAPDKGPLGLDPTFITSRHHVPGVPVTSNYKGRQVHGGIPEDNLKLEHGRRATIAGFEEVEHHEQPKRPSTAVGLSKQLKLEDRITLDHLNRMRKAFEEADTDGNGTLDLQEFKTVIQSLFATKFKNIDQVTALFMKIDSSSDGEINWDEFCTFMQLEYAEKEDSYFRSKETSFALPALIENSPQREQVIRACSTSDNNFLIVSQDGQVSFWSQNLEFKRLKHIESSSKKNKWITDFALVPQYNKFIISTGDREIQFFELSTFEPYCQISGLETTPLRLDYCSTGTDECIIIYGDSQVRVHSQ</sequence>
<dbReference type="SUPFAM" id="SSF47473">
    <property type="entry name" value="EF-hand"/>
    <property type="match status" value="1"/>
</dbReference>
<dbReference type="RefSeq" id="XP_020904704.1">
    <property type="nucleotide sequence ID" value="XM_021049045.1"/>
</dbReference>
<reference evidence="5" key="1">
    <citation type="submission" date="2022-11" db="UniProtKB">
        <authorList>
            <consortium name="EnsemblMetazoa"/>
        </authorList>
    </citation>
    <scope>IDENTIFICATION</scope>
</reference>
<dbReference type="Pfam" id="PF13499">
    <property type="entry name" value="EF-hand_7"/>
    <property type="match status" value="1"/>
</dbReference>
<feature type="domain" description="EF-hand" evidence="4">
    <location>
        <begin position="160"/>
        <end position="195"/>
    </location>
</feature>
<dbReference type="InterPro" id="IPR015943">
    <property type="entry name" value="WD40/YVTN_repeat-like_dom_sf"/>
</dbReference>